<dbReference type="GO" id="GO:0016407">
    <property type="term" value="F:acetyltransferase activity"/>
    <property type="evidence" value="ECO:0007669"/>
    <property type="project" value="InterPro"/>
</dbReference>
<evidence type="ECO:0000313" key="5">
    <source>
        <dbReference type="EMBL" id="EMB17817.1"/>
    </source>
</evidence>
<evidence type="ECO:0000313" key="6">
    <source>
        <dbReference type="Proteomes" id="UP000011529"/>
    </source>
</evidence>
<feature type="domain" description="Maltose/galactoside acetyltransferase" evidence="4">
    <location>
        <begin position="4"/>
        <end position="57"/>
    </location>
</feature>
<reference evidence="5" key="2">
    <citation type="journal article" date="2013" name="Mar. Genomics">
        <title>Expression of sulfatases in Rhodopirellula baltica and the diversity of sulfatases in the genus Rhodopirellula.</title>
        <authorList>
            <person name="Wegner C.E."/>
            <person name="Richter-Heitmann T."/>
            <person name="Klindworth A."/>
            <person name="Klockow C."/>
            <person name="Richter M."/>
            <person name="Achstetter T."/>
            <person name="Glockner F.O."/>
            <person name="Harder J."/>
        </authorList>
    </citation>
    <scope>NUCLEOTIDE SEQUENCE [LARGE SCALE GENOMIC DNA]</scope>
    <source>
        <strain evidence="5">6C</strain>
    </source>
</reference>
<dbReference type="Gene3D" id="2.160.10.10">
    <property type="entry name" value="Hexapeptide repeat proteins"/>
    <property type="match status" value="1"/>
</dbReference>
<keyword evidence="6" id="KW-1185">Reference proteome</keyword>
<keyword evidence="2 5" id="KW-0808">Transferase</keyword>
<evidence type="ECO:0000259" key="4">
    <source>
        <dbReference type="SMART" id="SM01266"/>
    </source>
</evidence>
<gene>
    <name evidence="5" type="ORF">RE6C_01448</name>
</gene>
<dbReference type="AlphaFoldDB" id="M2AYN8"/>
<reference evidence="5" key="1">
    <citation type="submission" date="2012-11" db="EMBL/GenBank/DDBJ databases">
        <title>Permanent draft genomes of Rhodopirellula europaea strain SH398 and 6C.</title>
        <authorList>
            <person name="Richter M."/>
            <person name="Richter-Heitmann T."/>
            <person name="Frank C."/>
            <person name="Harder J."/>
            <person name="Glockner F.O."/>
        </authorList>
    </citation>
    <scope>NUCLEOTIDE SEQUENCE</scope>
    <source>
        <strain evidence="5">6C</strain>
    </source>
</reference>
<evidence type="ECO:0000256" key="1">
    <source>
        <dbReference type="ARBA" id="ARBA00007274"/>
    </source>
</evidence>
<evidence type="ECO:0000256" key="3">
    <source>
        <dbReference type="SAM" id="MobiDB-lite"/>
    </source>
</evidence>
<proteinExistence type="inferred from homology"/>
<dbReference type="SMART" id="SM01266">
    <property type="entry name" value="Mac"/>
    <property type="match status" value="1"/>
</dbReference>
<dbReference type="InterPro" id="IPR024688">
    <property type="entry name" value="Mac_dom"/>
</dbReference>
<name>M2AYN8_9BACT</name>
<dbReference type="Proteomes" id="UP000011529">
    <property type="component" value="Unassembled WGS sequence"/>
</dbReference>
<dbReference type="EMBL" id="ANMO01000085">
    <property type="protein sequence ID" value="EMB17817.1"/>
    <property type="molecule type" value="Genomic_DNA"/>
</dbReference>
<dbReference type="Pfam" id="PF12464">
    <property type="entry name" value="Mac"/>
    <property type="match status" value="1"/>
</dbReference>
<accession>M2AYN8</accession>
<dbReference type="PATRIC" id="fig|1263867.3.peg.1532"/>
<feature type="region of interest" description="Disordered" evidence="3">
    <location>
        <begin position="1"/>
        <end position="20"/>
    </location>
</feature>
<organism evidence="5 6">
    <name type="scientific">Rhodopirellula europaea 6C</name>
    <dbReference type="NCBI Taxonomy" id="1263867"/>
    <lineage>
        <taxon>Bacteria</taxon>
        <taxon>Pseudomonadati</taxon>
        <taxon>Planctomycetota</taxon>
        <taxon>Planctomycetia</taxon>
        <taxon>Pirellulales</taxon>
        <taxon>Pirellulaceae</taxon>
        <taxon>Rhodopirellula</taxon>
    </lineage>
</organism>
<evidence type="ECO:0000256" key="2">
    <source>
        <dbReference type="ARBA" id="ARBA00022679"/>
    </source>
</evidence>
<sequence>MGEKQKMLTGEPYGPADPELTADRLHTRKLIHTLNHAEPGDAERMRNVCRELFGLNRLLDGITEPISFSARRCTSTSIA</sequence>
<comment type="caution">
    <text evidence="5">The sequence shown here is derived from an EMBL/GenBank/DDBJ whole genome shotgun (WGS) entry which is preliminary data.</text>
</comment>
<comment type="similarity">
    <text evidence="1">Belongs to the transferase hexapeptide repeat family.</text>
</comment>
<protein>
    <submittedName>
        <fullName evidence="5">Maltose o-acetyltransferase</fullName>
    </submittedName>
</protein>